<dbReference type="EMBL" id="CAXHTB010000015">
    <property type="protein sequence ID" value="CAL0321608.1"/>
    <property type="molecule type" value="Genomic_DNA"/>
</dbReference>
<protein>
    <submittedName>
        <fullName evidence="1">Uncharacterized protein</fullName>
    </submittedName>
</protein>
<sequence length="62" mass="6942">MRQVNQMMLQVLVVMHQHAPRVSADMPRSGIVSPMLMSTFLAKTLIVPSLTYFGQQAGLMPR</sequence>
<dbReference type="AlphaFoldDB" id="A0AAV1XJS5"/>
<keyword evidence="2" id="KW-1185">Reference proteome</keyword>
<accession>A0AAV1XJS5</accession>
<organism evidence="1 2">
    <name type="scientific">Lupinus luteus</name>
    <name type="common">European yellow lupine</name>
    <dbReference type="NCBI Taxonomy" id="3873"/>
    <lineage>
        <taxon>Eukaryota</taxon>
        <taxon>Viridiplantae</taxon>
        <taxon>Streptophyta</taxon>
        <taxon>Embryophyta</taxon>
        <taxon>Tracheophyta</taxon>
        <taxon>Spermatophyta</taxon>
        <taxon>Magnoliopsida</taxon>
        <taxon>eudicotyledons</taxon>
        <taxon>Gunneridae</taxon>
        <taxon>Pentapetalae</taxon>
        <taxon>rosids</taxon>
        <taxon>fabids</taxon>
        <taxon>Fabales</taxon>
        <taxon>Fabaceae</taxon>
        <taxon>Papilionoideae</taxon>
        <taxon>50 kb inversion clade</taxon>
        <taxon>genistoids sensu lato</taxon>
        <taxon>core genistoids</taxon>
        <taxon>Genisteae</taxon>
        <taxon>Lupinus</taxon>
    </lineage>
</organism>
<proteinExistence type="predicted"/>
<name>A0AAV1XJS5_LUPLU</name>
<evidence type="ECO:0000313" key="2">
    <source>
        <dbReference type="Proteomes" id="UP001497480"/>
    </source>
</evidence>
<dbReference type="Proteomes" id="UP001497480">
    <property type="component" value="Unassembled WGS sequence"/>
</dbReference>
<reference evidence="1 2" key="1">
    <citation type="submission" date="2024-03" db="EMBL/GenBank/DDBJ databases">
        <authorList>
            <person name="Martinez-Hernandez J."/>
        </authorList>
    </citation>
    <scope>NUCLEOTIDE SEQUENCE [LARGE SCALE GENOMIC DNA]</scope>
</reference>
<evidence type="ECO:0000313" key="1">
    <source>
        <dbReference type="EMBL" id="CAL0321608.1"/>
    </source>
</evidence>
<comment type="caution">
    <text evidence="1">The sequence shown here is derived from an EMBL/GenBank/DDBJ whole genome shotgun (WGS) entry which is preliminary data.</text>
</comment>
<gene>
    <name evidence="1" type="ORF">LLUT_LOCUS22668</name>
</gene>